<dbReference type="Proteomes" id="UP001221898">
    <property type="component" value="Unassembled WGS sequence"/>
</dbReference>
<evidence type="ECO:0000313" key="3">
    <source>
        <dbReference type="Proteomes" id="UP001221898"/>
    </source>
</evidence>
<sequence length="95" mass="9887">MLQLGFMPSGSHVKARPQASGSTNSSTAATPACADCPSQPRLQHTFFCSHSRSPEMDGPLPTGPLSQIGWMGKPSAPLAAVCRSTSNSFSKPLSI</sequence>
<dbReference type="EMBL" id="JAINUG010000009">
    <property type="protein sequence ID" value="KAJ8415494.1"/>
    <property type="molecule type" value="Genomic_DNA"/>
</dbReference>
<feature type="region of interest" description="Disordered" evidence="1">
    <location>
        <begin position="49"/>
        <end position="68"/>
    </location>
</feature>
<proteinExistence type="predicted"/>
<gene>
    <name evidence="2" type="ORF">AAFF_G00424740</name>
</gene>
<evidence type="ECO:0000256" key="1">
    <source>
        <dbReference type="SAM" id="MobiDB-lite"/>
    </source>
</evidence>
<dbReference type="AlphaFoldDB" id="A0AAD7T6R6"/>
<comment type="caution">
    <text evidence="2">The sequence shown here is derived from an EMBL/GenBank/DDBJ whole genome shotgun (WGS) entry which is preliminary data.</text>
</comment>
<feature type="compositionally biased region" description="Low complexity" evidence="1">
    <location>
        <begin position="19"/>
        <end position="33"/>
    </location>
</feature>
<organism evidence="2 3">
    <name type="scientific">Aldrovandia affinis</name>
    <dbReference type="NCBI Taxonomy" id="143900"/>
    <lineage>
        <taxon>Eukaryota</taxon>
        <taxon>Metazoa</taxon>
        <taxon>Chordata</taxon>
        <taxon>Craniata</taxon>
        <taxon>Vertebrata</taxon>
        <taxon>Euteleostomi</taxon>
        <taxon>Actinopterygii</taxon>
        <taxon>Neopterygii</taxon>
        <taxon>Teleostei</taxon>
        <taxon>Notacanthiformes</taxon>
        <taxon>Halosauridae</taxon>
        <taxon>Aldrovandia</taxon>
    </lineage>
</organism>
<name>A0AAD7T6R6_9TELE</name>
<accession>A0AAD7T6R6</accession>
<reference evidence="2" key="1">
    <citation type="journal article" date="2023" name="Science">
        <title>Genome structures resolve the early diversification of teleost fishes.</title>
        <authorList>
            <person name="Parey E."/>
            <person name="Louis A."/>
            <person name="Montfort J."/>
            <person name="Bouchez O."/>
            <person name="Roques C."/>
            <person name="Iampietro C."/>
            <person name="Lluch J."/>
            <person name="Castinel A."/>
            <person name="Donnadieu C."/>
            <person name="Desvignes T."/>
            <person name="Floi Bucao C."/>
            <person name="Jouanno E."/>
            <person name="Wen M."/>
            <person name="Mejri S."/>
            <person name="Dirks R."/>
            <person name="Jansen H."/>
            <person name="Henkel C."/>
            <person name="Chen W.J."/>
            <person name="Zahm M."/>
            <person name="Cabau C."/>
            <person name="Klopp C."/>
            <person name="Thompson A.W."/>
            <person name="Robinson-Rechavi M."/>
            <person name="Braasch I."/>
            <person name="Lecointre G."/>
            <person name="Bobe J."/>
            <person name="Postlethwait J.H."/>
            <person name="Berthelot C."/>
            <person name="Roest Crollius H."/>
            <person name="Guiguen Y."/>
        </authorList>
    </citation>
    <scope>NUCLEOTIDE SEQUENCE</scope>
    <source>
        <strain evidence="2">NC1722</strain>
    </source>
</reference>
<feature type="region of interest" description="Disordered" evidence="1">
    <location>
        <begin position="1"/>
        <end position="33"/>
    </location>
</feature>
<protein>
    <submittedName>
        <fullName evidence="2">Uncharacterized protein</fullName>
    </submittedName>
</protein>
<evidence type="ECO:0000313" key="2">
    <source>
        <dbReference type="EMBL" id="KAJ8415494.1"/>
    </source>
</evidence>
<keyword evidence="3" id="KW-1185">Reference proteome</keyword>